<proteinExistence type="predicted"/>
<evidence type="ECO:0000313" key="3">
    <source>
        <dbReference type="EMBL" id="CAA9444412.1"/>
    </source>
</evidence>
<name>A0A6J4QMU0_9ACTN</name>
<feature type="region of interest" description="Disordered" evidence="1">
    <location>
        <begin position="1"/>
        <end position="23"/>
    </location>
</feature>
<dbReference type="EMBL" id="CADCVG010000011">
    <property type="protein sequence ID" value="CAA9444412.1"/>
    <property type="molecule type" value="Genomic_DNA"/>
</dbReference>
<protein>
    <submittedName>
        <fullName evidence="3">Uncharacterized protein</fullName>
    </submittedName>
</protein>
<accession>A0A6J4QMU0</accession>
<keyword evidence="2" id="KW-0812">Transmembrane</keyword>
<evidence type="ECO:0000256" key="1">
    <source>
        <dbReference type="SAM" id="MobiDB-lite"/>
    </source>
</evidence>
<dbReference type="AlphaFoldDB" id="A0A6J4QMU0"/>
<keyword evidence="2" id="KW-0472">Membrane</keyword>
<reference evidence="3" key="1">
    <citation type="submission" date="2020-02" db="EMBL/GenBank/DDBJ databases">
        <authorList>
            <person name="Meier V. D."/>
        </authorList>
    </citation>
    <scope>NUCLEOTIDE SEQUENCE</scope>
    <source>
        <strain evidence="3">AVDCRST_MAG14</strain>
    </source>
</reference>
<evidence type="ECO:0000256" key="2">
    <source>
        <dbReference type="SAM" id="Phobius"/>
    </source>
</evidence>
<organism evidence="3">
    <name type="scientific">uncultured Rubrobacteraceae bacterium</name>
    <dbReference type="NCBI Taxonomy" id="349277"/>
    <lineage>
        <taxon>Bacteria</taxon>
        <taxon>Bacillati</taxon>
        <taxon>Actinomycetota</taxon>
        <taxon>Rubrobacteria</taxon>
        <taxon>Rubrobacterales</taxon>
        <taxon>Rubrobacteraceae</taxon>
        <taxon>environmental samples</taxon>
    </lineage>
</organism>
<gene>
    <name evidence="3" type="ORF">AVDCRST_MAG14-246</name>
</gene>
<sequence>MNHRVATTRLPTGPLEPGPRRRSCPARRTLPWRRRRGLYFRLFRGLRCGWIRPRWLAGSVRWSPPRLWCRAPCLGGHDHSGLHHSSNWVDERRSPVLRRVLLMSVTIPSLPHRQVNWWAISAGIVMVGYACIASVVFVLWGAVGFFVPGIDYPHPTLAQQVPVLVAGTTPLIGLRVGRVETDERTRLTVSREGLGQVPT</sequence>
<feature type="transmembrane region" description="Helical" evidence="2">
    <location>
        <begin position="117"/>
        <end position="147"/>
    </location>
</feature>
<keyword evidence="2" id="KW-1133">Transmembrane helix</keyword>